<protein>
    <recommendedName>
        <fullName evidence="4">Transmembrane protein</fullName>
    </recommendedName>
</protein>
<sequence length="262" mass="30003">MFRYSILTILLVLVVSIYSKEKITIQQNDNGKQQPIIKYIDQNLQSSNNSYECDYVSAGEFYADGTGVIPNWWGFRQGNVLKRQYQLNPNMAEYMFNDTNPKGELCSVSWNKLFGSSRCGYLMPHHIDSDRFVWRRDPACLIFNDSKVVGEVPNCPTAGQVQIAAYAYDLGNKPYQNSSLLTQFDTQLMVSQNYTMEIIFEETTGIYNLYTSIEDGQVLLETHTIQHTACTEYDHGYLLGFYYGGECPAPDYVSVCYEKIIQ</sequence>
<dbReference type="AlphaFoldDB" id="A0A151ZKI2"/>
<evidence type="ECO:0000313" key="2">
    <source>
        <dbReference type="EMBL" id="KYQ94456.1"/>
    </source>
</evidence>
<feature type="chain" id="PRO_5007593483" description="Transmembrane protein" evidence="1">
    <location>
        <begin position="20"/>
        <end position="262"/>
    </location>
</feature>
<evidence type="ECO:0000313" key="3">
    <source>
        <dbReference type="Proteomes" id="UP000076078"/>
    </source>
</evidence>
<organism evidence="2 3">
    <name type="scientific">Tieghemostelium lacteum</name>
    <name type="common">Slime mold</name>
    <name type="synonym">Dictyostelium lacteum</name>
    <dbReference type="NCBI Taxonomy" id="361077"/>
    <lineage>
        <taxon>Eukaryota</taxon>
        <taxon>Amoebozoa</taxon>
        <taxon>Evosea</taxon>
        <taxon>Eumycetozoa</taxon>
        <taxon>Dictyostelia</taxon>
        <taxon>Dictyosteliales</taxon>
        <taxon>Raperosteliaceae</taxon>
        <taxon>Tieghemostelium</taxon>
    </lineage>
</organism>
<dbReference type="EMBL" id="LODT01000022">
    <property type="protein sequence ID" value="KYQ94456.1"/>
    <property type="molecule type" value="Genomic_DNA"/>
</dbReference>
<accession>A0A151ZKI2</accession>
<dbReference type="OrthoDB" id="10027077at2759"/>
<feature type="signal peptide" evidence="1">
    <location>
        <begin position="1"/>
        <end position="19"/>
    </location>
</feature>
<comment type="caution">
    <text evidence="2">The sequence shown here is derived from an EMBL/GenBank/DDBJ whole genome shotgun (WGS) entry which is preliminary data.</text>
</comment>
<proteinExistence type="predicted"/>
<name>A0A151ZKI2_TIELA</name>
<dbReference type="InParanoid" id="A0A151ZKI2"/>
<keyword evidence="3" id="KW-1185">Reference proteome</keyword>
<gene>
    <name evidence="2" type="ORF">DLAC_04754</name>
</gene>
<evidence type="ECO:0008006" key="4">
    <source>
        <dbReference type="Google" id="ProtNLM"/>
    </source>
</evidence>
<reference evidence="2 3" key="1">
    <citation type="submission" date="2015-12" db="EMBL/GenBank/DDBJ databases">
        <title>Dictyostelia acquired genes for synthesis and detection of signals that induce cell-type specialization by lateral gene transfer from prokaryotes.</title>
        <authorList>
            <person name="Gloeckner G."/>
            <person name="Schaap P."/>
        </authorList>
    </citation>
    <scope>NUCLEOTIDE SEQUENCE [LARGE SCALE GENOMIC DNA]</scope>
    <source>
        <strain evidence="2 3">TK</strain>
    </source>
</reference>
<keyword evidence="1" id="KW-0732">Signal</keyword>
<evidence type="ECO:0000256" key="1">
    <source>
        <dbReference type="SAM" id="SignalP"/>
    </source>
</evidence>
<dbReference type="Proteomes" id="UP000076078">
    <property type="component" value="Unassembled WGS sequence"/>
</dbReference>